<keyword evidence="5" id="KW-0658">Purine biosynthesis</keyword>
<evidence type="ECO:0000313" key="10">
    <source>
        <dbReference type="EMBL" id="TMI81242.1"/>
    </source>
</evidence>
<sequence>MKIARALLSVWDKTGIIEFARGLSDLGVEILSTGGTAAALRSAGVAVTDLSEVTGFPEILGGRVKTLHPAVHGGLLAVRGDPRHAAELARHGIRPIDLAAVTLYPFEAAVRSETDLAGALEQIDIGGVTLLRAAAKNFDGVVVVSRPSHYEDVLAELRRTGAVSRATRLRLAVEAFARTSAYDAAIARYLEGANAQPDAPREIDAPGPPFPLRLHLAFEKVQDLRYGENPHQRGAFYREPGAVGPSIATARQLSGKPLSFNNIYDLDTALEQARHPLRGRHRGDPARRLPARAGRRSDLRVRRHRRAESPRR</sequence>
<dbReference type="PROSITE" id="PS51855">
    <property type="entry name" value="MGS"/>
    <property type="match status" value="1"/>
</dbReference>
<evidence type="ECO:0000256" key="1">
    <source>
        <dbReference type="ARBA" id="ARBA00004844"/>
    </source>
</evidence>
<dbReference type="GO" id="GO:0005829">
    <property type="term" value="C:cytosol"/>
    <property type="evidence" value="ECO:0007669"/>
    <property type="project" value="TreeGrafter"/>
</dbReference>
<feature type="region of interest" description="Disordered" evidence="8">
    <location>
        <begin position="274"/>
        <end position="312"/>
    </location>
</feature>
<dbReference type="FunFam" id="3.40.50.1380:FF:000001">
    <property type="entry name" value="Bifunctional purine biosynthesis protein PurH"/>
    <property type="match status" value="1"/>
</dbReference>
<dbReference type="InterPro" id="IPR016193">
    <property type="entry name" value="Cytidine_deaminase-like"/>
</dbReference>
<comment type="caution">
    <text evidence="10">The sequence shown here is derived from an EMBL/GenBank/DDBJ whole genome shotgun (WGS) entry which is preliminary data.</text>
</comment>
<dbReference type="Gene3D" id="3.40.140.20">
    <property type="match status" value="1"/>
</dbReference>
<comment type="pathway">
    <text evidence="1">Purine metabolism; IMP biosynthesis via de novo pathway; IMP from 5-formamido-1-(5-phospho-D-ribosyl)imidazole-4-carboxamide: step 1/1.</text>
</comment>
<evidence type="ECO:0000256" key="4">
    <source>
        <dbReference type="ARBA" id="ARBA00022679"/>
    </source>
</evidence>
<dbReference type="InterPro" id="IPR011607">
    <property type="entry name" value="MGS-like_dom"/>
</dbReference>
<dbReference type="UniPathway" id="UPA00074">
    <property type="reaction ID" value="UER00133"/>
</dbReference>
<proteinExistence type="inferred from homology"/>
<comment type="similarity">
    <text evidence="3">Belongs to the PurH family.</text>
</comment>
<keyword evidence="4" id="KW-0808">Transferase</keyword>
<dbReference type="PANTHER" id="PTHR11692:SF0">
    <property type="entry name" value="BIFUNCTIONAL PURINE BIOSYNTHESIS PROTEIN ATIC"/>
    <property type="match status" value="1"/>
</dbReference>
<dbReference type="GO" id="GO:0004643">
    <property type="term" value="F:phosphoribosylaminoimidazolecarboxamide formyltransferase activity"/>
    <property type="evidence" value="ECO:0007669"/>
    <property type="project" value="InterPro"/>
</dbReference>
<comment type="pathway">
    <text evidence="2">Purine metabolism; IMP biosynthesis via de novo pathway; 5-formamido-1-(5-phospho-D-ribosyl)imidazole-4-carboxamide from 5-amino-1-(5-phospho-D-ribosyl)imidazole-4-carboxamide (10-formyl THF route): step 1/1.</text>
</comment>
<protein>
    <recommendedName>
        <fullName evidence="9">MGS-like domain-containing protein</fullName>
    </recommendedName>
</protein>
<dbReference type="Pfam" id="PF02142">
    <property type="entry name" value="MGS"/>
    <property type="match status" value="1"/>
</dbReference>
<dbReference type="SMART" id="SM00851">
    <property type="entry name" value="MGS"/>
    <property type="match status" value="1"/>
</dbReference>
<evidence type="ECO:0000256" key="5">
    <source>
        <dbReference type="ARBA" id="ARBA00022755"/>
    </source>
</evidence>
<dbReference type="InterPro" id="IPR036914">
    <property type="entry name" value="MGS-like_dom_sf"/>
</dbReference>
<dbReference type="SUPFAM" id="SSF53927">
    <property type="entry name" value="Cytidine deaminase-like"/>
    <property type="match status" value="1"/>
</dbReference>
<dbReference type="Gene3D" id="3.40.50.1380">
    <property type="entry name" value="Methylglyoxal synthase-like domain"/>
    <property type="match status" value="1"/>
</dbReference>
<keyword evidence="6" id="KW-0378">Hydrolase</keyword>
<dbReference type="SMART" id="SM00798">
    <property type="entry name" value="AICARFT_IMPCHas"/>
    <property type="match status" value="1"/>
</dbReference>
<dbReference type="GO" id="GO:0006189">
    <property type="term" value="P:'de novo' IMP biosynthetic process"/>
    <property type="evidence" value="ECO:0007669"/>
    <property type="project" value="UniProtKB-UniPathway"/>
</dbReference>
<name>A0A537JD26_9BACT</name>
<dbReference type="Proteomes" id="UP000318093">
    <property type="component" value="Unassembled WGS sequence"/>
</dbReference>
<evidence type="ECO:0000256" key="7">
    <source>
        <dbReference type="ARBA" id="ARBA00023268"/>
    </source>
</evidence>
<accession>A0A537JD26</accession>
<evidence type="ECO:0000256" key="3">
    <source>
        <dbReference type="ARBA" id="ARBA00007667"/>
    </source>
</evidence>
<reference evidence="10 11" key="1">
    <citation type="journal article" date="2019" name="Nat. Microbiol.">
        <title>Mediterranean grassland soil C-N compound turnover is dependent on rainfall and depth, and is mediated by genomically divergent microorganisms.</title>
        <authorList>
            <person name="Diamond S."/>
            <person name="Andeer P.F."/>
            <person name="Li Z."/>
            <person name="Crits-Christoph A."/>
            <person name="Burstein D."/>
            <person name="Anantharaman K."/>
            <person name="Lane K.R."/>
            <person name="Thomas B.C."/>
            <person name="Pan C."/>
            <person name="Northen T.R."/>
            <person name="Banfield J.F."/>
        </authorList>
    </citation>
    <scope>NUCLEOTIDE SEQUENCE [LARGE SCALE GENOMIC DNA]</scope>
    <source>
        <strain evidence="10">NP_6</strain>
    </source>
</reference>
<dbReference type="CDD" id="cd01421">
    <property type="entry name" value="IMPCH"/>
    <property type="match status" value="1"/>
</dbReference>
<keyword evidence="7" id="KW-0511">Multifunctional enzyme</keyword>
<evidence type="ECO:0000256" key="2">
    <source>
        <dbReference type="ARBA" id="ARBA00004954"/>
    </source>
</evidence>
<evidence type="ECO:0000256" key="6">
    <source>
        <dbReference type="ARBA" id="ARBA00022801"/>
    </source>
</evidence>
<dbReference type="GO" id="GO:0003937">
    <property type="term" value="F:IMP cyclohydrolase activity"/>
    <property type="evidence" value="ECO:0007669"/>
    <property type="project" value="InterPro"/>
</dbReference>
<evidence type="ECO:0000259" key="9">
    <source>
        <dbReference type="PROSITE" id="PS51855"/>
    </source>
</evidence>
<dbReference type="PANTHER" id="PTHR11692">
    <property type="entry name" value="BIFUNCTIONAL PURINE BIOSYNTHESIS PROTEIN PURH"/>
    <property type="match status" value="1"/>
</dbReference>
<dbReference type="EMBL" id="VBAN01000216">
    <property type="protein sequence ID" value="TMI81242.1"/>
    <property type="molecule type" value="Genomic_DNA"/>
</dbReference>
<dbReference type="SUPFAM" id="SSF52335">
    <property type="entry name" value="Methylglyoxal synthase-like"/>
    <property type="match status" value="1"/>
</dbReference>
<evidence type="ECO:0000313" key="11">
    <source>
        <dbReference type="Proteomes" id="UP000318093"/>
    </source>
</evidence>
<dbReference type="InterPro" id="IPR002695">
    <property type="entry name" value="PurH-like"/>
</dbReference>
<dbReference type="Pfam" id="PF01808">
    <property type="entry name" value="AICARFT_IMPCHas"/>
    <property type="match status" value="1"/>
</dbReference>
<organism evidence="10 11">
    <name type="scientific">Candidatus Segetimicrobium genomatis</name>
    <dbReference type="NCBI Taxonomy" id="2569760"/>
    <lineage>
        <taxon>Bacteria</taxon>
        <taxon>Bacillati</taxon>
        <taxon>Candidatus Sysuimicrobiota</taxon>
        <taxon>Candidatus Sysuimicrobiia</taxon>
        <taxon>Candidatus Sysuimicrobiales</taxon>
        <taxon>Candidatus Segetimicrobiaceae</taxon>
        <taxon>Candidatus Segetimicrobium</taxon>
    </lineage>
</organism>
<gene>
    <name evidence="10" type="ORF">E6H03_07250</name>
</gene>
<feature type="domain" description="MGS-like" evidence="9">
    <location>
        <begin position="1"/>
        <end position="145"/>
    </location>
</feature>
<dbReference type="InterPro" id="IPR024051">
    <property type="entry name" value="AICAR_Tfase_dup_dom_sf"/>
</dbReference>
<evidence type="ECO:0000256" key="8">
    <source>
        <dbReference type="SAM" id="MobiDB-lite"/>
    </source>
</evidence>
<dbReference type="AlphaFoldDB" id="A0A537JD26"/>